<sequence>MINVEVGHIDHQPPQTESPSILNETIHDEPPHTESPPIIKKQSMMKTLPPPQNYQVFQERETIKHDSMRQDMSDIIPYPEPEVSASANFQEIFLSRMEVFGDILNYHSNINQQ</sequence>
<evidence type="ECO:0000313" key="3">
    <source>
        <dbReference type="Proteomes" id="UP000765509"/>
    </source>
</evidence>
<dbReference type="AlphaFoldDB" id="A0A9Q3EV48"/>
<feature type="region of interest" description="Disordered" evidence="1">
    <location>
        <begin position="1"/>
        <end position="37"/>
    </location>
</feature>
<feature type="compositionally biased region" description="Polar residues" evidence="1">
    <location>
        <begin position="13"/>
        <end position="23"/>
    </location>
</feature>
<evidence type="ECO:0000313" key="2">
    <source>
        <dbReference type="EMBL" id="MBW0528648.1"/>
    </source>
</evidence>
<organism evidence="2 3">
    <name type="scientific">Austropuccinia psidii MF-1</name>
    <dbReference type="NCBI Taxonomy" id="1389203"/>
    <lineage>
        <taxon>Eukaryota</taxon>
        <taxon>Fungi</taxon>
        <taxon>Dikarya</taxon>
        <taxon>Basidiomycota</taxon>
        <taxon>Pucciniomycotina</taxon>
        <taxon>Pucciniomycetes</taxon>
        <taxon>Pucciniales</taxon>
        <taxon>Sphaerophragmiaceae</taxon>
        <taxon>Austropuccinia</taxon>
    </lineage>
</organism>
<protein>
    <submittedName>
        <fullName evidence="2">Uncharacterized protein</fullName>
    </submittedName>
</protein>
<comment type="caution">
    <text evidence="2">The sequence shown here is derived from an EMBL/GenBank/DDBJ whole genome shotgun (WGS) entry which is preliminary data.</text>
</comment>
<proteinExistence type="predicted"/>
<dbReference type="Proteomes" id="UP000765509">
    <property type="component" value="Unassembled WGS sequence"/>
</dbReference>
<reference evidence="2" key="1">
    <citation type="submission" date="2021-03" db="EMBL/GenBank/DDBJ databases">
        <title>Draft genome sequence of rust myrtle Austropuccinia psidii MF-1, a brazilian biotype.</title>
        <authorList>
            <person name="Quecine M.C."/>
            <person name="Pachon D.M.R."/>
            <person name="Bonatelli M.L."/>
            <person name="Correr F.H."/>
            <person name="Franceschini L.M."/>
            <person name="Leite T.F."/>
            <person name="Margarido G.R.A."/>
            <person name="Almeida C.A."/>
            <person name="Ferrarezi J.A."/>
            <person name="Labate C.A."/>
        </authorList>
    </citation>
    <scope>NUCLEOTIDE SEQUENCE</scope>
    <source>
        <strain evidence="2">MF-1</strain>
    </source>
</reference>
<dbReference type="EMBL" id="AVOT02034531">
    <property type="protein sequence ID" value="MBW0528648.1"/>
    <property type="molecule type" value="Genomic_DNA"/>
</dbReference>
<evidence type="ECO:0000256" key="1">
    <source>
        <dbReference type="SAM" id="MobiDB-lite"/>
    </source>
</evidence>
<accession>A0A9Q3EV48</accession>
<keyword evidence="3" id="KW-1185">Reference proteome</keyword>
<name>A0A9Q3EV48_9BASI</name>
<gene>
    <name evidence="2" type="ORF">O181_068363</name>
</gene>